<dbReference type="InterPro" id="IPR002553">
    <property type="entry name" value="Clathrin/coatomer_adapt-like_N"/>
</dbReference>
<protein>
    <submittedName>
        <fullName evidence="6">AP-4 complex subunit epsilon</fullName>
    </submittedName>
</protein>
<organism evidence="6">
    <name type="scientific">Lygus hesperus</name>
    <name type="common">Western plant bug</name>
    <dbReference type="NCBI Taxonomy" id="30085"/>
    <lineage>
        <taxon>Eukaryota</taxon>
        <taxon>Metazoa</taxon>
        <taxon>Ecdysozoa</taxon>
        <taxon>Arthropoda</taxon>
        <taxon>Hexapoda</taxon>
        <taxon>Insecta</taxon>
        <taxon>Pterygota</taxon>
        <taxon>Neoptera</taxon>
        <taxon>Paraneoptera</taxon>
        <taxon>Hemiptera</taxon>
        <taxon>Heteroptera</taxon>
        <taxon>Panheteroptera</taxon>
        <taxon>Cimicomorpha</taxon>
        <taxon>Miridae</taxon>
        <taxon>Mirini</taxon>
        <taxon>Lygus</taxon>
    </lineage>
</organism>
<dbReference type="InterPro" id="IPR016024">
    <property type="entry name" value="ARM-type_fold"/>
</dbReference>
<proteinExistence type="predicted"/>
<reference evidence="7" key="3">
    <citation type="journal article" date="2016" name="Gigascience">
        <title>De novo construction of an expanded transcriptome assembly for the western tarnished plant bug, Lygus hesperus.</title>
        <authorList>
            <person name="Tassone E.E."/>
            <person name="Geib S.M."/>
            <person name="Hall B."/>
            <person name="Fabrick J.A."/>
            <person name="Brent C.S."/>
            <person name="Hull J.J."/>
        </authorList>
    </citation>
    <scope>NUCLEOTIDE SEQUENCE</scope>
</reference>
<name>A0A0A9ZES5_LYGHE</name>
<comment type="subcellular location">
    <subcellularLocation>
        <location evidence="1">Endomembrane system</location>
    </subcellularLocation>
</comment>
<evidence type="ECO:0000256" key="3">
    <source>
        <dbReference type="ARBA" id="ARBA00022927"/>
    </source>
</evidence>
<dbReference type="InterPro" id="IPR050840">
    <property type="entry name" value="Adaptor_Complx_Large_Subunit"/>
</dbReference>
<feature type="domain" description="Clathrin/coatomer adaptor adaptin-like N-terminal" evidence="5">
    <location>
        <begin position="3"/>
        <end position="215"/>
    </location>
</feature>
<dbReference type="Pfam" id="PF01602">
    <property type="entry name" value="Adaptin_N"/>
    <property type="match status" value="1"/>
</dbReference>
<dbReference type="GO" id="GO:0016192">
    <property type="term" value="P:vesicle-mediated transport"/>
    <property type="evidence" value="ECO:0007669"/>
    <property type="project" value="InterPro"/>
</dbReference>
<dbReference type="EMBL" id="GDHC01011806">
    <property type="protein sequence ID" value="JAQ06823.1"/>
    <property type="molecule type" value="Transcribed_RNA"/>
</dbReference>
<evidence type="ECO:0000256" key="4">
    <source>
        <dbReference type="ARBA" id="ARBA00023136"/>
    </source>
</evidence>
<sequence>MFIVQLASVQSEREKRLGYLCVAQMLGCEPELQILLTNLFSNDLNVGSSAVICMALHTLTCILNPMLLSVLTPRLSALLSHRECAVRRRAVLCIHRGSQLLGPAIVLQVVPPEIAEKLATDVDPATVNALCILLQQIPPHRRAVYSDRCLTPLSKYIQTLIYRRVHGSYNYVGSAQQQPLAAPWFLLNALTTLNTLAVGIPDKSVLVACVGRVLDVLEAPITHPLGSTPTINALHIAILLRLAGSVQYCGIRSLVQQASHLLQKVVSLHAPT</sequence>
<evidence type="ECO:0000313" key="7">
    <source>
        <dbReference type="EMBL" id="JAQ06823.1"/>
    </source>
</evidence>
<gene>
    <name evidence="7" type="primary">At1g31730_0</name>
    <name evidence="6" type="ORF">CM83_100615</name>
    <name evidence="7" type="ORF">g.10827</name>
</gene>
<dbReference type="SUPFAM" id="SSF48371">
    <property type="entry name" value="ARM repeat"/>
    <property type="match status" value="1"/>
</dbReference>
<dbReference type="PANTHER" id="PTHR22780">
    <property type="entry name" value="ADAPTIN, ALPHA/GAMMA/EPSILON"/>
    <property type="match status" value="1"/>
</dbReference>
<keyword evidence="2" id="KW-0813">Transport</keyword>
<evidence type="ECO:0000313" key="6">
    <source>
        <dbReference type="EMBL" id="JAG42416.1"/>
    </source>
</evidence>
<keyword evidence="3" id="KW-0653">Protein transport</keyword>
<dbReference type="GO" id="GO:0030117">
    <property type="term" value="C:membrane coat"/>
    <property type="evidence" value="ECO:0007669"/>
    <property type="project" value="InterPro"/>
</dbReference>
<dbReference type="Gene3D" id="1.25.10.10">
    <property type="entry name" value="Leucine-rich Repeat Variant"/>
    <property type="match status" value="1"/>
</dbReference>
<dbReference type="EMBL" id="GBHO01001188">
    <property type="protein sequence ID" value="JAG42416.1"/>
    <property type="molecule type" value="Transcribed_RNA"/>
</dbReference>
<reference evidence="6" key="1">
    <citation type="journal article" date="2014" name="PLoS ONE">
        <title>Transcriptome-Based Identification of ABC Transporters in the Western Tarnished Plant Bug Lygus hesperus.</title>
        <authorList>
            <person name="Hull J.J."/>
            <person name="Chaney K."/>
            <person name="Geib S.M."/>
            <person name="Fabrick J.A."/>
            <person name="Brent C.S."/>
            <person name="Walsh D."/>
            <person name="Lavine L.C."/>
        </authorList>
    </citation>
    <scope>NUCLEOTIDE SEQUENCE</scope>
</reference>
<accession>A0A0A9ZES5</accession>
<reference evidence="6" key="2">
    <citation type="submission" date="2014-07" db="EMBL/GenBank/DDBJ databases">
        <authorList>
            <person name="Hull J."/>
        </authorList>
    </citation>
    <scope>NUCLEOTIDE SEQUENCE</scope>
</reference>
<dbReference type="InterPro" id="IPR011989">
    <property type="entry name" value="ARM-like"/>
</dbReference>
<keyword evidence="4" id="KW-0472">Membrane</keyword>
<evidence type="ECO:0000256" key="2">
    <source>
        <dbReference type="ARBA" id="ARBA00022448"/>
    </source>
</evidence>
<evidence type="ECO:0000259" key="5">
    <source>
        <dbReference type="Pfam" id="PF01602"/>
    </source>
</evidence>
<dbReference type="AlphaFoldDB" id="A0A0A9ZES5"/>
<dbReference type="GO" id="GO:0006886">
    <property type="term" value="P:intracellular protein transport"/>
    <property type="evidence" value="ECO:0007669"/>
    <property type="project" value="InterPro"/>
</dbReference>
<dbReference type="GO" id="GO:0012505">
    <property type="term" value="C:endomembrane system"/>
    <property type="evidence" value="ECO:0007669"/>
    <property type="project" value="UniProtKB-SubCell"/>
</dbReference>
<evidence type="ECO:0000256" key="1">
    <source>
        <dbReference type="ARBA" id="ARBA00004308"/>
    </source>
</evidence>